<dbReference type="Proteomes" id="UP001142610">
    <property type="component" value="Unassembled WGS sequence"/>
</dbReference>
<sequence length="133" mass="14082">MDHGFFEFGQIGVFTFVILIVFIGGLFQYLRVRSTNETLRKLAESGQPIDRELLGSVRSTESDGGPSSYFVGGIVTIAAAAALYVFGQQLGDITGDPQLGPVMRAVAVFPAFIGGALLVAGLVVGLTRKGRTE</sequence>
<keyword evidence="1" id="KW-1133">Transmembrane helix</keyword>
<evidence type="ECO:0000313" key="3">
    <source>
        <dbReference type="Proteomes" id="UP001142610"/>
    </source>
</evidence>
<keyword evidence="1" id="KW-0812">Transmembrane</keyword>
<feature type="transmembrane region" description="Helical" evidence="1">
    <location>
        <begin position="12"/>
        <end position="30"/>
    </location>
</feature>
<proteinExistence type="predicted"/>
<keyword evidence="3" id="KW-1185">Reference proteome</keyword>
<feature type="transmembrane region" description="Helical" evidence="1">
    <location>
        <begin position="68"/>
        <end position="87"/>
    </location>
</feature>
<protein>
    <submittedName>
        <fullName evidence="2">Uncharacterized protein</fullName>
    </submittedName>
</protein>
<dbReference type="AlphaFoldDB" id="A0A9X2RJT5"/>
<evidence type="ECO:0000313" key="2">
    <source>
        <dbReference type="EMBL" id="MCQ8186241.1"/>
    </source>
</evidence>
<reference evidence="2" key="1">
    <citation type="submission" date="2022-07" db="EMBL/GenBank/DDBJ databases">
        <title>Parvularcula maris sp. nov., an algicidal bacterium isolated from seawater.</title>
        <authorList>
            <person name="Li F."/>
        </authorList>
    </citation>
    <scope>NUCLEOTIDE SEQUENCE</scope>
    <source>
        <strain evidence="2">BGMRC 0090</strain>
    </source>
</reference>
<feature type="transmembrane region" description="Helical" evidence="1">
    <location>
        <begin position="107"/>
        <end position="127"/>
    </location>
</feature>
<name>A0A9X2RJT5_9PROT</name>
<dbReference type="RefSeq" id="WP_256620144.1">
    <property type="nucleotide sequence ID" value="NZ_JANIBC010000015.1"/>
</dbReference>
<accession>A0A9X2RJT5</accession>
<keyword evidence="1" id="KW-0472">Membrane</keyword>
<organism evidence="2 3">
    <name type="scientific">Parvularcula maris</name>
    <dbReference type="NCBI Taxonomy" id="2965077"/>
    <lineage>
        <taxon>Bacteria</taxon>
        <taxon>Pseudomonadati</taxon>
        <taxon>Pseudomonadota</taxon>
        <taxon>Alphaproteobacteria</taxon>
        <taxon>Parvularculales</taxon>
        <taxon>Parvularculaceae</taxon>
        <taxon>Parvularcula</taxon>
    </lineage>
</organism>
<gene>
    <name evidence="2" type="ORF">NOG11_12705</name>
</gene>
<dbReference type="EMBL" id="JANIBC010000015">
    <property type="protein sequence ID" value="MCQ8186241.1"/>
    <property type="molecule type" value="Genomic_DNA"/>
</dbReference>
<comment type="caution">
    <text evidence="2">The sequence shown here is derived from an EMBL/GenBank/DDBJ whole genome shotgun (WGS) entry which is preliminary data.</text>
</comment>
<evidence type="ECO:0000256" key="1">
    <source>
        <dbReference type="SAM" id="Phobius"/>
    </source>
</evidence>